<evidence type="ECO:0000313" key="2">
    <source>
        <dbReference type="EMBL" id="CAJ0564484.1"/>
    </source>
</evidence>
<proteinExistence type="predicted"/>
<sequence length="198" mass="21904">MMYEGAYSYAGMMCMTPSSMGDAPPLQQQLECETAVSGYFEEEEEEPMSLERKADNLDVPQQASASPDYLGPHRAEFVRINAYCNTPEIDVVRLAPPFRQFSGFFCPIHVPCPHPHHPVPGPRRGQPSAQPSERADGHPASGHAVPQSPAVALLVPHPRIIEFLRKSPACPLFDGRIRAPSPRLLQPENPSLSLPRFR</sequence>
<gene>
    <name evidence="2" type="ORF">MSPICULIGERA_LOCUS3158</name>
</gene>
<name>A0AA36FTH8_9BILA</name>
<protein>
    <submittedName>
        <fullName evidence="2">Uncharacterized protein</fullName>
    </submittedName>
</protein>
<organism evidence="2 3">
    <name type="scientific">Mesorhabditis spiculigera</name>
    <dbReference type="NCBI Taxonomy" id="96644"/>
    <lineage>
        <taxon>Eukaryota</taxon>
        <taxon>Metazoa</taxon>
        <taxon>Ecdysozoa</taxon>
        <taxon>Nematoda</taxon>
        <taxon>Chromadorea</taxon>
        <taxon>Rhabditida</taxon>
        <taxon>Rhabditina</taxon>
        <taxon>Rhabditomorpha</taxon>
        <taxon>Rhabditoidea</taxon>
        <taxon>Rhabditidae</taxon>
        <taxon>Mesorhabditinae</taxon>
        <taxon>Mesorhabditis</taxon>
    </lineage>
</organism>
<evidence type="ECO:0000313" key="3">
    <source>
        <dbReference type="Proteomes" id="UP001177023"/>
    </source>
</evidence>
<accession>A0AA36FTH8</accession>
<comment type="caution">
    <text evidence="2">The sequence shown here is derived from an EMBL/GenBank/DDBJ whole genome shotgun (WGS) entry which is preliminary data.</text>
</comment>
<dbReference type="Proteomes" id="UP001177023">
    <property type="component" value="Unassembled WGS sequence"/>
</dbReference>
<dbReference type="EMBL" id="CATQJA010000888">
    <property type="protein sequence ID" value="CAJ0564484.1"/>
    <property type="molecule type" value="Genomic_DNA"/>
</dbReference>
<feature type="region of interest" description="Disordered" evidence="1">
    <location>
        <begin position="117"/>
        <end position="145"/>
    </location>
</feature>
<keyword evidence="3" id="KW-1185">Reference proteome</keyword>
<reference evidence="2" key="1">
    <citation type="submission" date="2023-06" db="EMBL/GenBank/DDBJ databases">
        <authorList>
            <person name="Delattre M."/>
        </authorList>
    </citation>
    <scope>NUCLEOTIDE SEQUENCE</scope>
    <source>
        <strain evidence="2">AF72</strain>
    </source>
</reference>
<feature type="non-terminal residue" evidence="2">
    <location>
        <position position="198"/>
    </location>
</feature>
<evidence type="ECO:0000256" key="1">
    <source>
        <dbReference type="SAM" id="MobiDB-lite"/>
    </source>
</evidence>
<dbReference type="AlphaFoldDB" id="A0AA36FTH8"/>